<dbReference type="InterPro" id="IPR001138">
    <property type="entry name" value="Zn2Cys6_DnaBD"/>
</dbReference>
<feature type="compositionally biased region" description="Low complexity" evidence="5">
    <location>
        <begin position="155"/>
        <end position="191"/>
    </location>
</feature>
<dbReference type="SMART" id="SM00066">
    <property type="entry name" value="GAL4"/>
    <property type="match status" value="1"/>
</dbReference>
<dbReference type="PROSITE" id="PS50048">
    <property type="entry name" value="ZN2_CY6_FUNGAL_2"/>
    <property type="match status" value="1"/>
</dbReference>
<dbReference type="GO" id="GO:0003677">
    <property type="term" value="F:DNA binding"/>
    <property type="evidence" value="ECO:0007669"/>
    <property type="project" value="UniProtKB-KW"/>
</dbReference>
<dbReference type="InterPro" id="IPR036864">
    <property type="entry name" value="Zn2-C6_fun-type_DNA-bd_sf"/>
</dbReference>
<evidence type="ECO:0000256" key="3">
    <source>
        <dbReference type="ARBA" id="ARBA00023125"/>
    </source>
</evidence>
<keyword evidence="2" id="KW-0479">Metal-binding</keyword>
<sequence>MSPPVLGITRPLAPQPMRPSDAPVLQPLQHHYPLKSTRSRRGTINAACRECRLKKLKCDGMRPSCQRCIVKGIDSCEYTVNPGETRFTALKRKNASLITESDRMHKFIEALRSASSSQAQEMLNNLRTADASTQLLSTLAHSDPESEPLQRQESDSSVSSGPSPPSTIDTTSTILTPYTSRSRSCNSSTNSDPSFPLDDTPAVDTQSQSFSDCERPLPSVDVLRKCISAFYNESGKLFQVIPSSHVETQFQILAAAQGDKQARRLATCELCAVGAIGSQYIKEFLPEGTQQNMYSAAKHLLDDAVTVDTSRAAKVCVMLCMYNIMNKQKVAMTLVAMGLNLLTRPPIPQVCPPNMERSQWMELRKTWRVLVFLEAWLSSTLGFVSGLQLPKDLMSAKNLEIEDEANLEEKVTTEMIRITIIKFNMLRLSLSFNGLSALMVETITKELHHWHQNLPRGMRLTELANNSEISFELRRTIYYVNFLYFGAQIMLLRRVLQSMHEKNSLLAGNEAAVNGLIAQAKHAARESAKLFERLYVEGGIVERCWVCIFQAYSSCVIILHHVAEMLFEQHMEGRPATRLQGDLQLASSCLNFLGVCSQKDVAAGQFHSLLSRFYGTLYSTANGHLKFGADVISTARELNELIRRPFKTQGQAGVDCCYRWQEEDHQHNQCQQRTDDLMIRDVANAPDQSCCYDDGWQRIDGVKNDGMIHDLLSGIRPGRFLPGFESIAGLLATGAKEYVTRTKRTAAGIPTWSPTVVLICRSTAYVWQSGRDAQFSGDCGRTCFC</sequence>
<evidence type="ECO:0000256" key="1">
    <source>
        <dbReference type="ARBA" id="ARBA00004123"/>
    </source>
</evidence>
<evidence type="ECO:0000313" key="8">
    <source>
        <dbReference type="Proteomes" id="UP000779574"/>
    </source>
</evidence>
<evidence type="ECO:0000256" key="4">
    <source>
        <dbReference type="ARBA" id="ARBA00023242"/>
    </source>
</evidence>
<dbReference type="OrthoDB" id="1919336at2759"/>
<dbReference type="Gene3D" id="4.10.240.10">
    <property type="entry name" value="Zn(2)-C6 fungal-type DNA-binding domain"/>
    <property type="match status" value="1"/>
</dbReference>
<dbReference type="CDD" id="cd12148">
    <property type="entry name" value="fungal_TF_MHR"/>
    <property type="match status" value="1"/>
</dbReference>
<evidence type="ECO:0000313" key="7">
    <source>
        <dbReference type="EMBL" id="KAG9684264.1"/>
    </source>
</evidence>
<dbReference type="PROSITE" id="PS00463">
    <property type="entry name" value="ZN2_CY6_FUNGAL_1"/>
    <property type="match status" value="1"/>
</dbReference>
<evidence type="ECO:0000259" key="6">
    <source>
        <dbReference type="PROSITE" id="PS50048"/>
    </source>
</evidence>
<keyword evidence="3" id="KW-0238">DNA-binding</keyword>
<proteinExistence type="predicted"/>
<dbReference type="InterPro" id="IPR050987">
    <property type="entry name" value="AtrR-like"/>
</dbReference>
<feature type="domain" description="Zn(2)-C6 fungal-type" evidence="6">
    <location>
        <begin position="47"/>
        <end position="78"/>
    </location>
</feature>
<name>A0A9P8J3S0_AURME</name>
<dbReference type="PANTHER" id="PTHR46910:SF3">
    <property type="entry name" value="HALOTOLERANCE PROTEIN 9-RELATED"/>
    <property type="match status" value="1"/>
</dbReference>
<gene>
    <name evidence="7" type="ORF">KCU76_g12547</name>
</gene>
<dbReference type="SUPFAM" id="SSF57701">
    <property type="entry name" value="Zn2/Cys6 DNA-binding domain"/>
    <property type="match status" value="1"/>
</dbReference>
<dbReference type="GO" id="GO:0008270">
    <property type="term" value="F:zinc ion binding"/>
    <property type="evidence" value="ECO:0007669"/>
    <property type="project" value="InterPro"/>
</dbReference>
<dbReference type="Proteomes" id="UP000779574">
    <property type="component" value="Unassembled WGS sequence"/>
</dbReference>
<reference evidence="7" key="1">
    <citation type="journal article" date="2021" name="J Fungi (Basel)">
        <title>Virulence traits and population genomics of the black yeast Aureobasidium melanogenum.</title>
        <authorList>
            <person name="Cernosa A."/>
            <person name="Sun X."/>
            <person name="Gostincar C."/>
            <person name="Fang C."/>
            <person name="Gunde-Cimerman N."/>
            <person name="Song Z."/>
        </authorList>
    </citation>
    <scope>NUCLEOTIDE SEQUENCE</scope>
    <source>
        <strain evidence="7">EXF-9911</strain>
    </source>
</reference>
<evidence type="ECO:0000256" key="2">
    <source>
        <dbReference type="ARBA" id="ARBA00022723"/>
    </source>
</evidence>
<feature type="compositionally biased region" description="Basic and acidic residues" evidence="5">
    <location>
        <begin position="142"/>
        <end position="154"/>
    </location>
</feature>
<dbReference type="PANTHER" id="PTHR46910">
    <property type="entry name" value="TRANSCRIPTION FACTOR PDR1"/>
    <property type="match status" value="1"/>
</dbReference>
<feature type="non-terminal residue" evidence="7">
    <location>
        <position position="785"/>
    </location>
</feature>
<comment type="subcellular location">
    <subcellularLocation>
        <location evidence="1">Nucleus</location>
    </subcellularLocation>
</comment>
<dbReference type="GO" id="GO:0005634">
    <property type="term" value="C:nucleus"/>
    <property type="evidence" value="ECO:0007669"/>
    <property type="project" value="UniProtKB-SubCell"/>
</dbReference>
<comment type="caution">
    <text evidence="7">The sequence shown here is derived from an EMBL/GenBank/DDBJ whole genome shotgun (WGS) entry which is preliminary data.</text>
</comment>
<dbReference type="Pfam" id="PF00172">
    <property type="entry name" value="Zn_clus"/>
    <property type="match status" value="1"/>
</dbReference>
<evidence type="ECO:0000256" key="5">
    <source>
        <dbReference type="SAM" id="MobiDB-lite"/>
    </source>
</evidence>
<dbReference type="EMBL" id="JAHFXF010000650">
    <property type="protein sequence ID" value="KAG9684264.1"/>
    <property type="molecule type" value="Genomic_DNA"/>
</dbReference>
<dbReference type="AlphaFoldDB" id="A0A9P8J3S0"/>
<accession>A0A9P8J3S0</accession>
<keyword evidence="4" id="KW-0539">Nucleus</keyword>
<reference evidence="7" key="2">
    <citation type="submission" date="2021-08" db="EMBL/GenBank/DDBJ databases">
        <authorList>
            <person name="Gostincar C."/>
            <person name="Sun X."/>
            <person name="Song Z."/>
            <person name="Gunde-Cimerman N."/>
        </authorList>
    </citation>
    <scope>NUCLEOTIDE SEQUENCE</scope>
    <source>
        <strain evidence="7">EXF-9911</strain>
    </source>
</reference>
<dbReference type="GO" id="GO:0000981">
    <property type="term" value="F:DNA-binding transcription factor activity, RNA polymerase II-specific"/>
    <property type="evidence" value="ECO:0007669"/>
    <property type="project" value="InterPro"/>
</dbReference>
<protein>
    <recommendedName>
        <fullName evidence="6">Zn(2)-C6 fungal-type domain-containing protein</fullName>
    </recommendedName>
</protein>
<organism evidence="7 8">
    <name type="scientific">Aureobasidium melanogenum</name>
    <name type="common">Aureobasidium pullulans var. melanogenum</name>
    <dbReference type="NCBI Taxonomy" id="46634"/>
    <lineage>
        <taxon>Eukaryota</taxon>
        <taxon>Fungi</taxon>
        <taxon>Dikarya</taxon>
        <taxon>Ascomycota</taxon>
        <taxon>Pezizomycotina</taxon>
        <taxon>Dothideomycetes</taxon>
        <taxon>Dothideomycetidae</taxon>
        <taxon>Dothideales</taxon>
        <taxon>Saccotheciaceae</taxon>
        <taxon>Aureobasidium</taxon>
    </lineage>
</organism>
<dbReference type="CDD" id="cd00067">
    <property type="entry name" value="GAL4"/>
    <property type="match status" value="1"/>
</dbReference>
<feature type="region of interest" description="Disordered" evidence="5">
    <location>
        <begin position="140"/>
        <end position="214"/>
    </location>
</feature>